<accession>A0AAD5KXP3</accession>
<gene>
    <name evidence="3" type="ORF">BDA99DRAFT_532350</name>
</gene>
<feature type="compositionally biased region" description="Acidic residues" evidence="2">
    <location>
        <begin position="145"/>
        <end position="154"/>
    </location>
</feature>
<organism evidence="3 4">
    <name type="scientific">Phascolomyces articulosus</name>
    <dbReference type="NCBI Taxonomy" id="60185"/>
    <lineage>
        <taxon>Eukaryota</taxon>
        <taxon>Fungi</taxon>
        <taxon>Fungi incertae sedis</taxon>
        <taxon>Mucoromycota</taxon>
        <taxon>Mucoromycotina</taxon>
        <taxon>Mucoromycetes</taxon>
        <taxon>Mucorales</taxon>
        <taxon>Lichtheimiaceae</taxon>
        <taxon>Phascolomyces</taxon>
    </lineage>
</organism>
<evidence type="ECO:0000313" key="4">
    <source>
        <dbReference type="Proteomes" id="UP001209540"/>
    </source>
</evidence>
<sequence>MVNDTTTMEYQLPGAYHYQRRPSDKENNNTVSLPLAIVSSVLFPSEASRQQEKQQELMHKPKGQEYEKEQQESAECNKAEYDHQVNALRRTVAELRRKAEQLEQADVMVKKGIEIVARKRVIAQHKRRRQSEWDWCESHSSSSSDENEDDDDDVGVTRQRRPNKKKPLIFVDDEGGEWEVI</sequence>
<keyword evidence="4" id="KW-1185">Reference proteome</keyword>
<feature type="region of interest" description="Disordered" evidence="2">
    <location>
        <begin position="46"/>
        <end position="76"/>
    </location>
</feature>
<evidence type="ECO:0000313" key="3">
    <source>
        <dbReference type="EMBL" id="KAI9277280.1"/>
    </source>
</evidence>
<evidence type="ECO:0000256" key="1">
    <source>
        <dbReference type="SAM" id="Coils"/>
    </source>
</evidence>
<dbReference type="Proteomes" id="UP001209540">
    <property type="component" value="Unassembled WGS sequence"/>
</dbReference>
<feature type="region of interest" description="Disordered" evidence="2">
    <location>
        <begin position="1"/>
        <end position="31"/>
    </location>
</feature>
<feature type="compositionally biased region" description="Acidic residues" evidence="2">
    <location>
        <begin position="171"/>
        <end position="181"/>
    </location>
</feature>
<keyword evidence="1" id="KW-0175">Coiled coil</keyword>
<reference evidence="3" key="2">
    <citation type="submission" date="2023-02" db="EMBL/GenBank/DDBJ databases">
        <authorList>
            <consortium name="DOE Joint Genome Institute"/>
            <person name="Mondo S.J."/>
            <person name="Chang Y."/>
            <person name="Wang Y."/>
            <person name="Ahrendt S."/>
            <person name="Andreopoulos W."/>
            <person name="Barry K."/>
            <person name="Beard J."/>
            <person name="Benny G.L."/>
            <person name="Blankenship S."/>
            <person name="Bonito G."/>
            <person name="Cuomo C."/>
            <person name="Desiro A."/>
            <person name="Gervers K.A."/>
            <person name="Hundley H."/>
            <person name="Kuo A."/>
            <person name="LaButti K."/>
            <person name="Lang B.F."/>
            <person name="Lipzen A."/>
            <person name="O'Donnell K."/>
            <person name="Pangilinan J."/>
            <person name="Reynolds N."/>
            <person name="Sandor L."/>
            <person name="Smith M.W."/>
            <person name="Tsang A."/>
            <person name="Grigoriev I.V."/>
            <person name="Stajich J.E."/>
            <person name="Spatafora J.W."/>
        </authorList>
    </citation>
    <scope>NUCLEOTIDE SEQUENCE</scope>
    <source>
        <strain evidence="3">RSA 2281</strain>
    </source>
</reference>
<dbReference type="AlphaFoldDB" id="A0AAD5KXP3"/>
<proteinExistence type="predicted"/>
<dbReference type="EMBL" id="JAIXMP010000002">
    <property type="protein sequence ID" value="KAI9277280.1"/>
    <property type="molecule type" value="Genomic_DNA"/>
</dbReference>
<protein>
    <submittedName>
        <fullName evidence="3">Uncharacterized protein</fullName>
    </submittedName>
</protein>
<reference evidence="3" key="1">
    <citation type="journal article" date="2022" name="IScience">
        <title>Evolution of zygomycete secretomes and the origins of terrestrial fungal ecologies.</title>
        <authorList>
            <person name="Chang Y."/>
            <person name="Wang Y."/>
            <person name="Mondo S."/>
            <person name="Ahrendt S."/>
            <person name="Andreopoulos W."/>
            <person name="Barry K."/>
            <person name="Beard J."/>
            <person name="Benny G.L."/>
            <person name="Blankenship S."/>
            <person name="Bonito G."/>
            <person name="Cuomo C."/>
            <person name="Desiro A."/>
            <person name="Gervers K.A."/>
            <person name="Hundley H."/>
            <person name="Kuo A."/>
            <person name="LaButti K."/>
            <person name="Lang B.F."/>
            <person name="Lipzen A."/>
            <person name="O'Donnell K."/>
            <person name="Pangilinan J."/>
            <person name="Reynolds N."/>
            <person name="Sandor L."/>
            <person name="Smith M.E."/>
            <person name="Tsang A."/>
            <person name="Grigoriev I.V."/>
            <person name="Stajich J.E."/>
            <person name="Spatafora J.W."/>
        </authorList>
    </citation>
    <scope>NUCLEOTIDE SEQUENCE</scope>
    <source>
        <strain evidence="3">RSA 2281</strain>
    </source>
</reference>
<feature type="compositionally biased region" description="Basic and acidic residues" evidence="2">
    <location>
        <begin position="49"/>
        <end position="76"/>
    </location>
</feature>
<evidence type="ECO:0000256" key="2">
    <source>
        <dbReference type="SAM" id="MobiDB-lite"/>
    </source>
</evidence>
<feature type="coiled-coil region" evidence="1">
    <location>
        <begin position="78"/>
        <end position="105"/>
    </location>
</feature>
<feature type="region of interest" description="Disordered" evidence="2">
    <location>
        <begin position="125"/>
        <end position="181"/>
    </location>
</feature>
<name>A0AAD5KXP3_9FUNG</name>
<comment type="caution">
    <text evidence="3">The sequence shown here is derived from an EMBL/GenBank/DDBJ whole genome shotgun (WGS) entry which is preliminary data.</text>
</comment>
<feature type="compositionally biased region" description="Basic residues" evidence="2">
    <location>
        <begin position="158"/>
        <end position="167"/>
    </location>
</feature>